<organism evidence="2 3">
    <name type="scientific">Hypsibius exemplaris</name>
    <name type="common">Freshwater tardigrade</name>
    <dbReference type="NCBI Taxonomy" id="2072580"/>
    <lineage>
        <taxon>Eukaryota</taxon>
        <taxon>Metazoa</taxon>
        <taxon>Ecdysozoa</taxon>
        <taxon>Tardigrada</taxon>
        <taxon>Eutardigrada</taxon>
        <taxon>Parachela</taxon>
        <taxon>Hypsibioidea</taxon>
        <taxon>Hypsibiidae</taxon>
        <taxon>Hypsibius</taxon>
    </lineage>
</organism>
<evidence type="ECO:0000256" key="1">
    <source>
        <dbReference type="SAM" id="SignalP"/>
    </source>
</evidence>
<sequence length="76" mass="8255">MTAPRLTRVPALTPVIVVFMSRVVHAGTPAAANLHKDSARDATQLPCSECIAGSRHDRTILKRFGLFAMKLELNSP</sequence>
<dbReference type="EMBL" id="MTYJ01000053">
    <property type="protein sequence ID" value="OQV18073.1"/>
    <property type="molecule type" value="Genomic_DNA"/>
</dbReference>
<dbReference type="Proteomes" id="UP000192578">
    <property type="component" value="Unassembled WGS sequence"/>
</dbReference>
<reference evidence="3" key="1">
    <citation type="submission" date="2017-01" db="EMBL/GenBank/DDBJ databases">
        <title>Comparative genomics of anhydrobiosis in the tardigrade Hypsibius dujardini.</title>
        <authorList>
            <person name="Yoshida Y."/>
            <person name="Koutsovoulos G."/>
            <person name="Laetsch D."/>
            <person name="Stevens L."/>
            <person name="Kumar S."/>
            <person name="Horikawa D."/>
            <person name="Ishino K."/>
            <person name="Komine S."/>
            <person name="Tomita M."/>
            <person name="Blaxter M."/>
            <person name="Arakawa K."/>
        </authorList>
    </citation>
    <scope>NUCLEOTIDE SEQUENCE [LARGE SCALE GENOMIC DNA]</scope>
    <source>
        <strain evidence="3">Z151</strain>
    </source>
</reference>
<comment type="caution">
    <text evidence="2">The sequence shown here is derived from an EMBL/GenBank/DDBJ whole genome shotgun (WGS) entry which is preliminary data.</text>
</comment>
<evidence type="ECO:0008006" key="4">
    <source>
        <dbReference type="Google" id="ProtNLM"/>
    </source>
</evidence>
<evidence type="ECO:0000313" key="3">
    <source>
        <dbReference type="Proteomes" id="UP000192578"/>
    </source>
</evidence>
<evidence type="ECO:0000313" key="2">
    <source>
        <dbReference type="EMBL" id="OQV18073.1"/>
    </source>
</evidence>
<accession>A0A1W0WSE8</accession>
<proteinExistence type="predicted"/>
<name>A0A1W0WSE8_HYPEX</name>
<gene>
    <name evidence="2" type="ORF">BV898_07844</name>
</gene>
<keyword evidence="1" id="KW-0732">Signal</keyword>
<feature type="signal peptide" evidence="1">
    <location>
        <begin position="1"/>
        <end position="26"/>
    </location>
</feature>
<keyword evidence="3" id="KW-1185">Reference proteome</keyword>
<protein>
    <recommendedName>
        <fullName evidence="4">Secreted protein</fullName>
    </recommendedName>
</protein>
<dbReference type="AlphaFoldDB" id="A0A1W0WSE8"/>
<feature type="chain" id="PRO_5012009106" description="Secreted protein" evidence="1">
    <location>
        <begin position="27"/>
        <end position="76"/>
    </location>
</feature>